<sequence length="63" mass="7596">MEEGSIRKIVPIASYGWNNEKKCVELEMLINDEIHVMPIYQKDIKGMEQWFWIDELKKQDLIK</sequence>
<organism evidence="1 2">
    <name type="scientific">Bacillus paranthracis</name>
    <dbReference type="NCBI Taxonomy" id="2026186"/>
    <lineage>
        <taxon>Bacteria</taxon>
        <taxon>Bacillati</taxon>
        <taxon>Bacillota</taxon>
        <taxon>Bacilli</taxon>
        <taxon>Bacillales</taxon>
        <taxon>Bacillaceae</taxon>
        <taxon>Bacillus</taxon>
        <taxon>Bacillus cereus group</taxon>
    </lineage>
</organism>
<evidence type="ECO:0000313" key="1">
    <source>
        <dbReference type="EMBL" id="MDG0955896.1"/>
    </source>
</evidence>
<dbReference type="AlphaFoldDB" id="A0AAJ1K719"/>
<reference evidence="1" key="1">
    <citation type="submission" date="2023-03" db="EMBL/GenBank/DDBJ databases">
        <title>Genetic diversity of Bacillus cereus sensu lato isolates from Slovenia.</title>
        <authorList>
            <person name="Abdelli M."/>
        </authorList>
    </citation>
    <scope>NUCLEOTIDE SEQUENCE</scope>
    <source>
        <strain evidence="1">SIBC39</strain>
    </source>
</reference>
<name>A0AAJ1K719_9BACI</name>
<gene>
    <name evidence="1" type="ORF">P6U19_25375</name>
</gene>
<dbReference type="EMBL" id="JARPRR010000030">
    <property type="protein sequence ID" value="MDG0955896.1"/>
    <property type="molecule type" value="Genomic_DNA"/>
</dbReference>
<evidence type="ECO:0000313" key="2">
    <source>
        <dbReference type="Proteomes" id="UP001216801"/>
    </source>
</evidence>
<protein>
    <submittedName>
        <fullName evidence="1">Uncharacterized protein</fullName>
    </submittedName>
</protein>
<comment type="caution">
    <text evidence="1">The sequence shown here is derived from an EMBL/GenBank/DDBJ whole genome shotgun (WGS) entry which is preliminary data.</text>
</comment>
<proteinExistence type="predicted"/>
<dbReference type="RefSeq" id="WP_277617135.1">
    <property type="nucleotide sequence ID" value="NZ_JARPRP010000031.1"/>
</dbReference>
<dbReference type="Proteomes" id="UP001216801">
    <property type="component" value="Unassembled WGS sequence"/>
</dbReference>
<accession>A0AAJ1K719</accession>